<keyword evidence="2" id="KW-1185">Reference proteome</keyword>
<name>A0ACC0Q4I2_RHOML</name>
<gene>
    <name evidence="1" type="ORF">RHMOL_Rhmol01G0137500</name>
</gene>
<accession>A0ACC0Q4I2</accession>
<comment type="caution">
    <text evidence="1">The sequence shown here is derived from an EMBL/GenBank/DDBJ whole genome shotgun (WGS) entry which is preliminary data.</text>
</comment>
<dbReference type="Proteomes" id="UP001062846">
    <property type="component" value="Chromosome 1"/>
</dbReference>
<proteinExistence type="predicted"/>
<protein>
    <submittedName>
        <fullName evidence="1">Uncharacterized protein</fullName>
    </submittedName>
</protein>
<dbReference type="EMBL" id="CM046388">
    <property type="protein sequence ID" value="KAI8571673.1"/>
    <property type="molecule type" value="Genomic_DNA"/>
</dbReference>
<evidence type="ECO:0000313" key="1">
    <source>
        <dbReference type="EMBL" id="KAI8571673.1"/>
    </source>
</evidence>
<sequence length="53" mass="6087">MCAVMGDCVIQGFKFKVNSGTKIKFWKHKWLGDETLQAVFPGLSILNTQKKQW</sequence>
<evidence type="ECO:0000313" key="2">
    <source>
        <dbReference type="Proteomes" id="UP001062846"/>
    </source>
</evidence>
<reference evidence="1" key="1">
    <citation type="submission" date="2022-02" db="EMBL/GenBank/DDBJ databases">
        <title>Plant Genome Project.</title>
        <authorList>
            <person name="Zhang R.-G."/>
        </authorList>
    </citation>
    <scope>NUCLEOTIDE SEQUENCE</scope>
    <source>
        <strain evidence="1">AT1</strain>
    </source>
</reference>
<organism evidence="1 2">
    <name type="scientific">Rhododendron molle</name>
    <name type="common">Chinese azalea</name>
    <name type="synonym">Azalea mollis</name>
    <dbReference type="NCBI Taxonomy" id="49168"/>
    <lineage>
        <taxon>Eukaryota</taxon>
        <taxon>Viridiplantae</taxon>
        <taxon>Streptophyta</taxon>
        <taxon>Embryophyta</taxon>
        <taxon>Tracheophyta</taxon>
        <taxon>Spermatophyta</taxon>
        <taxon>Magnoliopsida</taxon>
        <taxon>eudicotyledons</taxon>
        <taxon>Gunneridae</taxon>
        <taxon>Pentapetalae</taxon>
        <taxon>asterids</taxon>
        <taxon>Ericales</taxon>
        <taxon>Ericaceae</taxon>
        <taxon>Ericoideae</taxon>
        <taxon>Rhodoreae</taxon>
        <taxon>Rhododendron</taxon>
    </lineage>
</organism>